<name>A0AAW3ZKD2_9GAMM</name>
<keyword evidence="7" id="KW-1185">Reference proteome</keyword>
<evidence type="ECO:0000256" key="1">
    <source>
        <dbReference type="ARBA" id="ARBA00005495"/>
    </source>
</evidence>
<dbReference type="PANTHER" id="PTHR33337:SF40">
    <property type="entry name" value="CENP-V_GFA DOMAIN-CONTAINING PROTEIN-RELATED"/>
    <property type="match status" value="1"/>
</dbReference>
<dbReference type="GO" id="GO:0046872">
    <property type="term" value="F:metal ion binding"/>
    <property type="evidence" value="ECO:0007669"/>
    <property type="project" value="UniProtKB-KW"/>
</dbReference>
<dbReference type="Pfam" id="PF04828">
    <property type="entry name" value="GFA"/>
    <property type="match status" value="1"/>
</dbReference>
<reference evidence="6 7" key="1">
    <citation type="submission" date="2020-09" db="EMBL/GenBank/DDBJ databases">
        <title>Pseudoxanthomonas sp. CAU 1598 isolated from sand of Yaerae Beach.</title>
        <authorList>
            <person name="Kim W."/>
        </authorList>
    </citation>
    <scope>NUCLEOTIDE SEQUENCE [LARGE SCALE GENOMIC DNA]</scope>
    <source>
        <strain evidence="6 7">CAU 1598</strain>
    </source>
</reference>
<keyword evidence="2" id="KW-0479">Metal-binding</keyword>
<dbReference type="Gene3D" id="3.90.1590.10">
    <property type="entry name" value="glutathione-dependent formaldehyde- activating enzyme (gfa)"/>
    <property type="match status" value="1"/>
</dbReference>
<evidence type="ECO:0000256" key="3">
    <source>
        <dbReference type="ARBA" id="ARBA00022833"/>
    </source>
</evidence>
<keyword evidence="3" id="KW-0862">Zinc</keyword>
<feature type="domain" description="CENP-V/GFA" evidence="5">
    <location>
        <begin position="4"/>
        <end position="113"/>
    </location>
</feature>
<evidence type="ECO:0000256" key="2">
    <source>
        <dbReference type="ARBA" id="ARBA00022723"/>
    </source>
</evidence>
<dbReference type="Proteomes" id="UP000613768">
    <property type="component" value="Unassembled WGS sequence"/>
</dbReference>
<dbReference type="RefSeq" id="WP_192029844.1">
    <property type="nucleotide sequence ID" value="NZ_JACYTR010000022.1"/>
</dbReference>
<sequence length="130" mass="14269">MLSRTASCSCGKLQAVANGHPVRISICHCLDCQRRSGGVFAIQARFLPEQVQISGEGREYARKGGSGTTIRFTFCPDCGATLYYQIEGEERIAIPVGAFADPNFPSPTVSVYEERKHAWVELPAGIERFE</sequence>
<comment type="similarity">
    <text evidence="1">Belongs to the Gfa family.</text>
</comment>
<proteinExistence type="inferred from homology"/>
<dbReference type="GO" id="GO:0016846">
    <property type="term" value="F:carbon-sulfur lyase activity"/>
    <property type="evidence" value="ECO:0007669"/>
    <property type="project" value="InterPro"/>
</dbReference>
<dbReference type="PROSITE" id="PS51891">
    <property type="entry name" value="CENP_V_GFA"/>
    <property type="match status" value="1"/>
</dbReference>
<comment type="caution">
    <text evidence="6">The sequence shown here is derived from an EMBL/GenBank/DDBJ whole genome shotgun (WGS) entry which is preliminary data.</text>
</comment>
<dbReference type="InterPro" id="IPR011057">
    <property type="entry name" value="Mss4-like_sf"/>
</dbReference>
<dbReference type="InterPro" id="IPR006913">
    <property type="entry name" value="CENP-V/GFA"/>
</dbReference>
<protein>
    <submittedName>
        <fullName evidence="6">GFA family protein</fullName>
    </submittedName>
</protein>
<accession>A0AAW3ZKD2</accession>
<evidence type="ECO:0000313" key="7">
    <source>
        <dbReference type="Proteomes" id="UP000613768"/>
    </source>
</evidence>
<evidence type="ECO:0000259" key="5">
    <source>
        <dbReference type="PROSITE" id="PS51891"/>
    </source>
</evidence>
<dbReference type="EMBL" id="JACYTR010000022">
    <property type="protein sequence ID" value="MBD8526423.1"/>
    <property type="molecule type" value="Genomic_DNA"/>
</dbReference>
<dbReference type="SUPFAM" id="SSF51316">
    <property type="entry name" value="Mss4-like"/>
    <property type="match status" value="1"/>
</dbReference>
<gene>
    <name evidence="6" type="ORF">IFO71_11810</name>
</gene>
<evidence type="ECO:0000313" key="6">
    <source>
        <dbReference type="EMBL" id="MBD8526423.1"/>
    </source>
</evidence>
<dbReference type="AlphaFoldDB" id="A0AAW3ZKD2"/>
<dbReference type="PANTHER" id="PTHR33337">
    <property type="entry name" value="GFA DOMAIN-CONTAINING PROTEIN"/>
    <property type="match status" value="1"/>
</dbReference>
<evidence type="ECO:0000256" key="4">
    <source>
        <dbReference type="ARBA" id="ARBA00023239"/>
    </source>
</evidence>
<organism evidence="6 7">
    <name type="scientific">Pseudomarimonas arenosa</name>
    <dbReference type="NCBI Taxonomy" id="2774145"/>
    <lineage>
        <taxon>Bacteria</taxon>
        <taxon>Pseudomonadati</taxon>
        <taxon>Pseudomonadota</taxon>
        <taxon>Gammaproteobacteria</taxon>
        <taxon>Lysobacterales</taxon>
        <taxon>Lysobacteraceae</taxon>
        <taxon>Pseudomarimonas</taxon>
    </lineage>
</organism>
<keyword evidence="4" id="KW-0456">Lyase</keyword>